<name>G9WRD0_9FIRM</name>
<comment type="caution">
    <text evidence="1">The sequence shown here is derived from an EMBL/GenBank/DDBJ whole genome shotgun (WGS) entry which is preliminary data.</text>
</comment>
<keyword evidence="2" id="KW-1185">Reference proteome</keyword>
<evidence type="ECO:0000313" key="2">
    <source>
        <dbReference type="Proteomes" id="UP000003527"/>
    </source>
</evidence>
<evidence type="ECO:0000313" key="1">
    <source>
        <dbReference type="EMBL" id="EHL14317.1"/>
    </source>
</evidence>
<accession>G9WRD0</accession>
<organism evidence="1 2">
    <name type="scientific">Oribacterium asaccharolyticum ACB7</name>
    <dbReference type="NCBI Taxonomy" id="796944"/>
    <lineage>
        <taxon>Bacteria</taxon>
        <taxon>Bacillati</taxon>
        <taxon>Bacillota</taxon>
        <taxon>Clostridia</taxon>
        <taxon>Lachnospirales</taxon>
        <taxon>Lachnospiraceae</taxon>
        <taxon>Oribacterium</taxon>
    </lineage>
</organism>
<proteinExistence type="predicted"/>
<sequence>MEEKEVRGSTFIVQIKCMENDTWQGKVIWAEKNRAQYFRSSLELLKLMDRALLDETLSLEDEDEEDGEVVS</sequence>
<reference evidence="1 2" key="1">
    <citation type="submission" date="2011-08" db="EMBL/GenBank/DDBJ databases">
        <title>The Genome Sequence of Oribacterium sp. ACB7.</title>
        <authorList>
            <consortium name="The Broad Institute Genome Sequencing Platform"/>
            <person name="Earl A."/>
            <person name="Ward D."/>
            <person name="Feldgarden M."/>
            <person name="Gevers D."/>
            <person name="Sizova M."/>
            <person name="Hazen A."/>
            <person name="Epstein S."/>
            <person name="Young S.K."/>
            <person name="Zeng Q."/>
            <person name="Gargeya S."/>
            <person name="Fitzgerald M."/>
            <person name="Haas B."/>
            <person name="Abouelleil A."/>
            <person name="Alvarado L."/>
            <person name="Arachchi H.M."/>
            <person name="Berlin A."/>
            <person name="Brown A."/>
            <person name="Chapman S.B."/>
            <person name="Chen Z."/>
            <person name="Dunbar C."/>
            <person name="Freedman E."/>
            <person name="Gearin G."/>
            <person name="Gellesch M."/>
            <person name="Goldberg J."/>
            <person name="Griggs A."/>
            <person name="Gujja S."/>
            <person name="Heiman D."/>
            <person name="Howarth C."/>
            <person name="Larson L."/>
            <person name="Lui A."/>
            <person name="MacDonald P.J.P."/>
            <person name="Montmayeur A."/>
            <person name="Murphy C."/>
            <person name="Neiman D."/>
            <person name="Pearson M."/>
            <person name="Priest M."/>
            <person name="Roberts A."/>
            <person name="Saif S."/>
            <person name="Shea T."/>
            <person name="Shenoy N."/>
            <person name="Sisk P."/>
            <person name="Stolte C."/>
            <person name="Sykes S."/>
            <person name="Wortman J."/>
            <person name="Nusbaum C."/>
            <person name="Birren B."/>
        </authorList>
    </citation>
    <scope>NUCLEOTIDE SEQUENCE [LARGE SCALE GENOMIC DNA]</scope>
    <source>
        <strain evidence="1 2">ACB7</strain>
    </source>
</reference>
<dbReference type="Proteomes" id="UP000003527">
    <property type="component" value="Unassembled WGS sequence"/>
</dbReference>
<dbReference type="AlphaFoldDB" id="G9WRD0"/>
<dbReference type="EMBL" id="AFZD01000003">
    <property type="protein sequence ID" value="EHL14317.1"/>
    <property type="molecule type" value="Genomic_DNA"/>
</dbReference>
<protein>
    <submittedName>
        <fullName evidence="1">Uncharacterized protein</fullName>
    </submittedName>
</protein>
<dbReference type="PATRIC" id="fig|796944.3.peg.152"/>
<dbReference type="RefSeq" id="WP_009537378.1">
    <property type="nucleotide sequence ID" value="NZ_JH414506.1"/>
</dbReference>
<gene>
    <name evidence="1" type="ORF">HMPREF9624_01646</name>
</gene>
<dbReference type="HOGENOM" id="CLU_188238_1_0_9"/>